<dbReference type="PANTHER" id="PTHR30619:SF7">
    <property type="entry name" value="BETA-LACTAMASE DOMAIN PROTEIN"/>
    <property type="match status" value="1"/>
</dbReference>
<name>A0A9D2GJ41_9FIRM</name>
<dbReference type="GO" id="GO:0005886">
    <property type="term" value="C:plasma membrane"/>
    <property type="evidence" value="ECO:0007669"/>
    <property type="project" value="UniProtKB-SubCell"/>
</dbReference>
<feature type="transmembrane region" description="Helical" evidence="6">
    <location>
        <begin position="319"/>
        <end position="336"/>
    </location>
</feature>
<evidence type="ECO:0000313" key="9">
    <source>
        <dbReference type="Proteomes" id="UP000824101"/>
    </source>
</evidence>
<dbReference type="InterPro" id="IPR035681">
    <property type="entry name" value="ComA-like_MBL"/>
</dbReference>
<feature type="transmembrane region" description="Helical" evidence="6">
    <location>
        <begin position="376"/>
        <end position="402"/>
    </location>
</feature>
<dbReference type="Pfam" id="PF03772">
    <property type="entry name" value="Competence"/>
    <property type="match status" value="1"/>
</dbReference>
<feature type="transmembrane region" description="Helical" evidence="6">
    <location>
        <begin position="251"/>
        <end position="270"/>
    </location>
</feature>
<proteinExistence type="predicted"/>
<dbReference type="InterPro" id="IPR004477">
    <property type="entry name" value="ComEC_N"/>
</dbReference>
<dbReference type="AlphaFoldDB" id="A0A9D2GJ41"/>
<feature type="transmembrane region" description="Helical" evidence="6">
    <location>
        <begin position="348"/>
        <end position="369"/>
    </location>
</feature>
<feature type="domain" description="Metallo-beta-lactamase" evidence="7">
    <location>
        <begin position="498"/>
        <end position="706"/>
    </location>
</feature>
<protein>
    <submittedName>
        <fullName evidence="8">DNA internalization-related competence protein ComEC/Rec2</fullName>
    </submittedName>
</protein>
<evidence type="ECO:0000256" key="1">
    <source>
        <dbReference type="ARBA" id="ARBA00004651"/>
    </source>
</evidence>
<dbReference type="SMART" id="SM00849">
    <property type="entry name" value="Lactamase_B"/>
    <property type="match status" value="1"/>
</dbReference>
<dbReference type="CDD" id="cd07731">
    <property type="entry name" value="ComA-like_MBL-fold"/>
    <property type="match status" value="1"/>
</dbReference>
<comment type="caution">
    <text evidence="8">The sequence shown here is derived from an EMBL/GenBank/DDBJ whole genome shotgun (WGS) entry which is preliminary data.</text>
</comment>
<dbReference type="Pfam" id="PF12706">
    <property type="entry name" value="Lactamase_B_2"/>
    <property type="match status" value="1"/>
</dbReference>
<accession>A0A9D2GJ41</accession>
<evidence type="ECO:0000256" key="6">
    <source>
        <dbReference type="SAM" id="Phobius"/>
    </source>
</evidence>
<dbReference type="NCBIfam" id="TIGR00361">
    <property type="entry name" value="ComEC_Rec2"/>
    <property type="match status" value="1"/>
</dbReference>
<dbReference type="Gene3D" id="3.60.15.10">
    <property type="entry name" value="Ribonuclease Z/Hydroxyacylglutathione hydrolase-like"/>
    <property type="match status" value="1"/>
</dbReference>
<evidence type="ECO:0000256" key="5">
    <source>
        <dbReference type="ARBA" id="ARBA00023136"/>
    </source>
</evidence>
<evidence type="ECO:0000256" key="3">
    <source>
        <dbReference type="ARBA" id="ARBA00022692"/>
    </source>
</evidence>
<dbReference type="InterPro" id="IPR052159">
    <property type="entry name" value="Competence_DNA_uptake"/>
</dbReference>
<feature type="transmembrane region" description="Helical" evidence="6">
    <location>
        <begin position="31"/>
        <end position="48"/>
    </location>
</feature>
<dbReference type="InterPro" id="IPR001279">
    <property type="entry name" value="Metallo-B-lactamas"/>
</dbReference>
<keyword evidence="5 6" id="KW-0472">Membrane</keyword>
<dbReference type="Pfam" id="PF13567">
    <property type="entry name" value="DUF4131"/>
    <property type="match status" value="1"/>
</dbReference>
<dbReference type="NCBIfam" id="TIGR00360">
    <property type="entry name" value="ComEC_N-term"/>
    <property type="match status" value="1"/>
</dbReference>
<evidence type="ECO:0000256" key="2">
    <source>
        <dbReference type="ARBA" id="ARBA00022475"/>
    </source>
</evidence>
<dbReference type="SUPFAM" id="SSF56281">
    <property type="entry name" value="Metallo-hydrolase/oxidoreductase"/>
    <property type="match status" value="1"/>
</dbReference>
<feature type="transmembrane region" description="Helical" evidence="6">
    <location>
        <begin position="276"/>
        <end position="307"/>
    </location>
</feature>
<keyword evidence="2" id="KW-1003">Cell membrane</keyword>
<dbReference type="EMBL" id="DXBC01000131">
    <property type="protein sequence ID" value="HIZ79817.1"/>
    <property type="molecule type" value="Genomic_DNA"/>
</dbReference>
<evidence type="ECO:0000259" key="7">
    <source>
        <dbReference type="SMART" id="SM00849"/>
    </source>
</evidence>
<evidence type="ECO:0000256" key="4">
    <source>
        <dbReference type="ARBA" id="ARBA00022989"/>
    </source>
</evidence>
<reference evidence="8" key="2">
    <citation type="submission" date="2021-04" db="EMBL/GenBank/DDBJ databases">
        <authorList>
            <person name="Gilroy R."/>
        </authorList>
    </citation>
    <scope>NUCLEOTIDE SEQUENCE</scope>
    <source>
        <strain evidence="8">ChiBcec1-1093</strain>
    </source>
</reference>
<reference evidence="8" key="1">
    <citation type="journal article" date="2021" name="PeerJ">
        <title>Extensive microbial diversity within the chicken gut microbiome revealed by metagenomics and culture.</title>
        <authorList>
            <person name="Gilroy R."/>
            <person name="Ravi A."/>
            <person name="Getino M."/>
            <person name="Pursley I."/>
            <person name="Horton D.L."/>
            <person name="Alikhan N.F."/>
            <person name="Baker D."/>
            <person name="Gharbi K."/>
            <person name="Hall N."/>
            <person name="Watson M."/>
            <person name="Adriaenssens E.M."/>
            <person name="Foster-Nyarko E."/>
            <person name="Jarju S."/>
            <person name="Secka A."/>
            <person name="Antonio M."/>
            <person name="Oren A."/>
            <person name="Chaudhuri R.R."/>
            <person name="La Ragione R."/>
            <person name="Hildebrand F."/>
            <person name="Pallen M.J."/>
        </authorList>
    </citation>
    <scope>NUCLEOTIDE SEQUENCE</scope>
    <source>
        <strain evidence="8">ChiBcec1-1093</strain>
    </source>
</reference>
<dbReference type="Proteomes" id="UP000824101">
    <property type="component" value="Unassembled WGS sequence"/>
</dbReference>
<sequence>MALGAAEMAVFLAGCLAGAVCLECRRNRGLWIGLLFLFVFLGFGRLKVFQGEAERIRGLELETETGRAVTGTVKSLEEKTRGWGAELLHGRLEPDAPGERAVSLGTVSLFFEERPELEAGDRIRATGSFRPYDSPSNPGEFDYRSYYDSMGMFWKVTAKKWERLPGGDPLRRRLGRVREKGAAVLERCGGEQAGIFKAMLLGLKGDIPDQVYALYQENGISHLLAISGLHVSMLGMGFHSLLKRLRLGKRTAAAAAGVLMGLYGVMTGFSPSTQRAVLMFLVSMTAGCAGRVYDLSSALALAAAVILWRHPLALVQGGVQLSFLAVGGIGVLGRILEKAKVWEGRAGSLLLGGLAVQLSTYPAVLYHFFVYPPYSIFLNLLVIPLMTYVMVSGLLCLLFGWFCPPVGRACIGGGYYILECYEELCRLWGRLPGSSLVIGRPALWQIALYGGILAVFVWKAGQLKRKKVWLTAVTAALFFLLFPLPERGLRITYLDVGQGDGIVAETGNCRILFDGGSTDVKNLGDQVLKPFLQSRGIGVLDYAAVSHCDSDHISGLQTLMEGGGVKIRTLILPDPGEGGNEDEAWMKLASLAEKKGIRVAVMQEGDEICAGKMKLTCLYPYKGKAAAADRNDQSLVLRLDYGKASFLFTGDAGEASEKEMLNRPFSRAGLDRVTVLKVAHHGSASSSCREFLQAVRPDFAVISYGEGNSYGHPAAETVKRIQETGASLFETAADGAVTVGTDGKRIRIVPFRRRWDGQRR</sequence>
<dbReference type="InterPro" id="IPR004797">
    <property type="entry name" value="Competence_ComEC/Rec2"/>
</dbReference>
<dbReference type="InterPro" id="IPR036866">
    <property type="entry name" value="RibonucZ/Hydroxyglut_hydro"/>
</dbReference>
<feature type="transmembrane region" description="Helical" evidence="6">
    <location>
        <begin position="442"/>
        <end position="461"/>
    </location>
</feature>
<organism evidence="8 9">
    <name type="scientific">Candidatus Lachnoclostridium stercorigallinarum</name>
    <dbReference type="NCBI Taxonomy" id="2838634"/>
    <lineage>
        <taxon>Bacteria</taxon>
        <taxon>Bacillati</taxon>
        <taxon>Bacillota</taxon>
        <taxon>Clostridia</taxon>
        <taxon>Lachnospirales</taxon>
        <taxon>Lachnospiraceae</taxon>
    </lineage>
</organism>
<evidence type="ECO:0000313" key="8">
    <source>
        <dbReference type="EMBL" id="HIZ79817.1"/>
    </source>
</evidence>
<feature type="transmembrane region" description="Helical" evidence="6">
    <location>
        <begin position="468"/>
        <end position="485"/>
    </location>
</feature>
<dbReference type="PANTHER" id="PTHR30619">
    <property type="entry name" value="DNA INTERNALIZATION/COMPETENCE PROTEIN COMEC/REC2"/>
    <property type="match status" value="1"/>
</dbReference>
<keyword evidence="4 6" id="KW-1133">Transmembrane helix</keyword>
<comment type="subcellular location">
    <subcellularLocation>
        <location evidence="1">Cell membrane</location>
        <topology evidence="1">Multi-pass membrane protein</topology>
    </subcellularLocation>
</comment>
<dbReference type="GO" id="GO:0030420">
    <property type="term" value="P:establishment of competence for transformation"/>
    <property type="evidence" value="ECO:0007669"/>
    <property type="project" value="InterPro"/>
</dbReference>
<keyword evidence="3 6" id="KW-0812">Transmembrane</keyword>
<gene>
    <name evidence="8" type="ORF">IAA17_08530</name>
</gene>
<dbReference type="InterPro" id="IPR025405">
    <property type="entry name" value="DUF4131"/>
</dbReference>